<proteinExistence type="predicted"/>
<evidence type="ECO:0008006" key="4">
    <source>
        <dbReference type="Google" id="ProtNLM"/>
    </source>
</evidence>
<keyword evidence="3" id="KW-1185">Reference proteome</keyword>
<reference evidence="2 3" key="1">
    <citation type="submission" date="2020-08" db="EMBL/GenBank/DDBJ databases">
        <title>Whole genome shotgun sequence of Actinocatenispora thailandica NBRC 105041.</title>
        <authorList>
            <person name="Komaki H."/>
            <person name="Tamura T."/>
        </authorList>
    </citation>
    <scope>NUCLEOTIDE SEQUENCE [LARGE SCALE GENOMIC DNA]</scope>
    <source>
        <strain evidence="2 3">NBRC 105041</strain>
    </source>
</reference>
<dbReference type="AlphaFoldDB" id="A0A7R7DU38"/>
<evidence type="ECO:0000313" key="2">
    <source>
        <dbReference type="EMBL" id="BCJ37796.1"/>
    </source>
</evidence>
<dbReference type="RefSeq" id="WP_203963954.1">
    <property type="nucleotide sequence ID" value="NZ_AP023355.1"/>
</dbReference>
<dbReference type="Pfam" id="PF17252">
    <property type="entry name" value="DUF5319"/>
    <property type="match status" value="1"/>
</dbReference>
<evidence type="ECO:0000313" key="3">
    <source>
        <dbReference type="Proteomes" id="UP000611640"/>
    </source>
</evidence>
<dbReference type="EMBL" id="AP023355">
    <property type="protein sequence ID" value="BCJ37796.1"/>
    <property type="molecule type" value="Genomic_DNA"/>
</dbReference>
<feature type="region of interest" description="Disordered" evidence="1">
    <location>
        <begin position="1"/>
        <end position="36"/>
    </location>
</feature>
<dbReference type="KEGG" id="atl:Athai_52990"/>
<organism evidence="2 3">
    <name type="scientific">Actinocatenispora thailandica</name>
    <dbReference type="NCBI Taxonomy" id="227318"/>
    <lineage>
        <taxon>Bacteria</taxon>
        <taxon>Bacillati</taxon>
        <taxon>Actinomycetota</taxon>
        <taxon>Actinomycetes</taxon>
        <taxon>Micromonosporales</taxon>
        <taxon>Micromonosporaceae</taxon>
        <taxon>Actinocatenispora</taxon>
    </lineage>
</organism>
<sequence length="123" mass="13879">MRDEPLDPFANDPTDPTAGLFGGVPGQPLADDERDEVTAELAELDEFQRFLEPTGIRGVVFDCDDCHAAHYVAWELLRSSLHHVLEHGRPRLHEPAYQPDPDHYVSWEYARGYVDGARAAEHD</sequence>
<dbReference type="Proteomes" id="UP000611640">
    <property type="component" value="Chromosome"/>
</dbReference>
<name>A0A7R7DU38_9ACTN</name>
<evidence type="ECO:0000256" key="1">
    <source>
        <dbReference type="SAM" id="MobiDB-lite"/>
    </source>
</evidence>
<dbReference type="InterPro" id="IPR035165">
    <property type="entry name" value="DUF5319"/>
</dbReference>
<protein>
    <recommendedName>
        <fullName evidence="4">DUF5319 domain-containing protein</fullName>
    </recommendedName>
</protein>
<gene>
    <name evidence="2" type="ORF">Athai_52990</name>
</gene>
<accession>A0A7R7DU38</accession>